<evidence type="ECO:0000313" key="1">
    <source>
        <dbReference type="EMBL" id="KYP31053.1"/>
    </source>
</evidence>
<sequence length="75" mass="8771">MWDTLEVTHEGTNDVKRSRINTLAHEYELFRMNPNENIQDMQKGFTHIINHLASLGKLFSNKDLINKVLTCLSRE</sequence>
<dbReference type="Proteomes" id="UP000075243">
    <property type="component" value="Unassembled WGS sequence"/>
</dbReference>
<name>A0A151QL88_CAJCA</name>
<protein>
    <recommendedName>
        <fullName evidence="3">Retrovirus-related Pol polyprotein from transposon TNT 1-94</fullName>
    </recommendedName>
</protein>
<gene>
    <name evidence="1" type="ORF">KK1_049138</name>
</gene>
<reference evidence="1" key="1">
    <citation type="journal article" date="2012" name="Nat. Biotechnol.">
        <title>Draft genome sequence of pigeonpea (Cajanus cajan), an orphan legume crop of resource-poor farmers.</title>
        <authorList>
            <person name="Varshney R.K."/>
            <person name="Chen W."/>
            <person name="Li Y."/>
            <person name="Bharti A.K."/>
            <person name="Saxena R.K."/>
            <person name="Schlueter J.A."/>
            <person name="Donoghue M.T."/>
            <person name="Azam S."/>
            <person name="Fan G."/>
            <person name="Whaley A.M."/>
            <person name="Farmer A.D."/>
            <person name="Sheridan J."/>
            <person name="Iwata A."/>
            <person name="Tuteja R."/>
            <person name="Penmetsa R.V."/>
            <person name="Wu W."/>
            <person name="Upadhyaya H.D."/>
            <person name="Yang S.P."/>
            <person name="Shah T."/>
            <person name="Saxena K.B."/>
            <person name="Michael T."/>
            <person name="McCombie W.R."/>
            <person name="Yang B."/>
            <person name="Zhang G."/>
            <person name="Yang H."/>
            <person name="Wang J."/>
            <person name="Spillane C."/>
            <person name="Cook D.R."/>
            <person name="May G.D."/>
            <person name="Xu X."/>
            <person name="Jackson S.A."/>
        </authorList>
    </citation>
    <scope>NUCLEOTIDE SEQUENCE [LARGE SCALE GENOMIC DNA]</scope>
</reference>
<dbReference type="AlphaFoldDB" id="A0A151QL88"/>
<dbReference type="EMBL" id="KQ486596">
    <property type="protein sequence ID" value="KYP31053.1"/>
    <property type="molecule type" value="Genomic_DNA"/>
</dbReference>
<dbReference type="Pfam" id="PF14223">
    <property type="entry name" value="Retrotran_gag_2"/>
    <property type="match status" value="1"/>
</dbReference>
<dbReference type="PANTHER" id="PTHR34676:SF8">
    <property type="entry name" value="TRANSMEMBRANE PROTEIN"/>
    <property type="match status" value="1"/>
</dbReference>
<dbReference type="Gramene" id="C.cajan_48314.t">
    <property type="protein sequence ID" value="C.cajan_48314.t.cds1"/>
    <property type="gene ID" value="C.cajan_48314"/>
</dbReference>
<accession>A0A151QL88</accession>
<organism evidence="1 2">
    <name type="scientific">Cajanus cajan</name>
    <name type="common">Pigeon pea</name>
    <name type="synonym">Cajanus indicus</name>
    <dbReference type="NCBI Taxonomy" id="3821"/>
    <lineage>
        <taxon>Eukaryota</taxon>
        <taxon>Viridiplantae</taxon>
        <taxon>Streptophyta</taxon>
        <taxon>Embryophyta</taxon>
        <taxon>Tracheophyta</taxon>
        <taxon>Spermatophyta</taxon>
        <taxon>Magnoliopsida</taxon>
        <taxon>eudicotyledons</taxon>
        <taxon>Gunneridae</taxon>
        <taxon>Pentapetalae</taxon>
        <taxon>rosids</taxon>
        <taxon>fabids</taxon>
        <taxon>Fabales</taxon>
        <taxon>Fabaceae</taxon>
        <taxon>Papilionoideae</taxon>
        <taxon>50 kb inversion clade</taxon>
        <taxon>NPAAA clade</taxon>
        <taxon>indigoferoid/millettioid clade</taxon>
        <taxon>Phaseoleae</taxon>
        <taxon>Cajanus</taxon>
    </lineage>
</organism>
<keyword evidence="2" id="KW-1185">Reference proteome</keyword>
<dbReference type="PANTHER" id="PTHR34676">
    <property type="entry name" value="DUF4219 DOMAIN-CONTAINING PROTEIN-RELATED"/>
    <property type="match status" value="1"/>
</dbReference>
<evidence type="ECO:0008006" key="3">
    <source>
        <dbReference type="Google" id="ProtNLM"/>
    </source>
</evidence>
<proteinExistence type="predicted"/>
<evidence type="ECO:0000313" key="2">
    <source>
        <dbReference type="Proteomes" id="UP000075243"/>
    </source>
</evidence>